<dbReference type="Pfam" id="PF00665">
    <property type="entry name" value="rve"/>
    <property type="match status" value="1"/>
</dbReference>
<dbReference type="Pfam" id="PF13333">
    <property type="entry name" value="rve_2"/>
    <property type="match status" value="1"/>
</dbReference>
<evidence type="ECO:0000259" key="2">
    <source>
        <dbReference type="PROSITE" id="PS50994"/>
    </source>
</evidence>
<dbReference type="InterPro" id="IPR036397">
    <property type="entry name" value="RNaseH_sf"/>
</dbReference>
<dbReference type="InterPro" id="IPR012337">
    <property type="entry name" value="RNaseH-like_sf"/>
</dbReference>
<accession>A0A9X2FNR7</accession>
<proteinExistence type="predicted"/>
<evidence type="ECO:0000256" key="1">
    <source>
        <dbReference type="ARBA" id="ARBA00002286"/>
    </source>
</evidence>
<dbReference type="InterPro" id="IPR001584">
    <property type="entry name" value="Integrase_cat-core"/>
</dbReference>
<evidence type="ECO:0000313" key="4">
    <source>
        <dbReference type="Proteomes" id="UP001139006"/>
    </source>
</evidence>
<sequence length="288" mass="34334">MKELHAIKGYPIHTMCILLHVTRSAYYRWLKNSKLPEVVLNEQLADLVRYIYEADKDKGYRRICEDLVNDYGYHVNDKRILRICRKLQIQSTIKHSRNSITRASKNPYHIAKNYLNRKFYADQPNQKWLTDVSEFKYYNGSEVRKIYLSAILDLADRRIVSFVIGDRNDNKLVFDTFDQAVKAEPKAHPLFHSDRGFQYTSKVFCTKLKKAKMKQSMSRVAHCIDNGPMEGFWGMLKREKYYRRKFISRESLVEMIEKYMNYYNNGRYQRCLKSKTPLQIHQELLRAA</sequence>
<dbReference type="InterPro" id="IPR048020">
    <property type="entry name" value="Transpos_IS3"/>
</dbReference>
<comment type="caution">
    <text evidence="3">The sequence shown here is derived from an EMBL/GenBank/DDBJ whole genome shotgun (WGS) entry which is preliminary data.</text>
</comment>
<comment type="function">
    <text evidence="1">Involved in the transposition of the insertion sequence.</text>
</comment>
<name>A0A9X2FNR7_9LACO</name>
<dbReference type="GO" id="GO:0015074">
    <property type="term" value="P:DNA integration"/>
    <property type="evidence" value="ECO:0007669"/>
    <property type="project" value="InterPro"/>
</dbReference>
<dbReference type="InterPro" id="IPR025948">
    <property type="entry name" value="HTH-like_dom"/>
</dbReference>
<evidence type="ECO:0000313" key="3">
    <source>
        <dbReference type="EMBL" id="MCP0888099.1"/>
    </source>
</evidence>
<reference evidence="3 4" key="1">
    <citation type="journal article" date="2023" name="Int. J. Syst. Evol. Microbiol.">
        <title>Ligilactobacillus ubinensis sp. nov., a novel species isolated from the wild ferment of a durian fruit (Durio zibethinus).</title>
        <authorList>
            <person name="Heng Y.C."/>
            <person name="Menon N."/>
            <person name="Chen B."/>
            <person name="Loo B.Z.L."/>
            <person name="Wong G.W.J."/>
            <person name="Lim A.C.H."/>
            <person name="Silvaraju S."/>
            <person name="Kittelmann S."/>
        </authorList>
    </citation>
    <scope>NUCLEOTIDE SEQUENCE [LARGE SCALE GENOMIC DNA]</scope>
    <source>
        <strain evidence="3 4">WILCCON 0076</strain>
    </source>
</reference>
<dbReference type="PANTHER" id="PTHR46889:SF5">
    <property type="entry name" value="INTEGRASE PROTEIN"/>
    <property type="match status" value="1"/>
</dbReference>
<dbReference type="EMBL" id="JAIULA010000044">
    <property type="protein sequence ID" value="MCP0888099.1"/>
    <property type="molecule type" value="Genomic_DNA"/>
</dbReference>
<organism evidence="3 4">
    <name type="scientific">Ligilactobacillus ubinensis</name>
    <dbReference type="NCBI Taxonomy" id="2876789"/>
    <lineage>
        <taxon>Bacteria</taxon>
        <taxon>Bacillati</taxon>
        <taxon>Bacillota</taxon>
        <taxon>Bacilli</taxon>
        <taxon>Lactobacillales</taxon>
        <taxon>Lactobacillaceae</taxon>
        <taxon>Ligilactobacillus</taxon>
    </lineage>
</organism>
<dbReference type="Pfam" id="PF13276">
    <property type="entry name" value="HTH_21"/>
    <property type="match status" value="1"/>
</dbReference>
<dbReference type="AlphaFoldDB" id="A0A9X2FNR7"/>
<dbReference type="Gene3D" id="3.30.420.10">
    <property type="entry name" value="Ribonuclease H-like superfamily/Ribonuclease H"/>
    <property type="match status" value="1"/>
</dbReference>
<dbReference type="GO" id="GO:0003676">
    <property type="term" value="F:nucleic acid binding"/>
    <property type="evidence" value="ECO:0007669"/>
    <property type="project" value="InterPro"/>
</dbReference>
<feature type="domain" description="Integrase catalytic" evidence="2">
    <location>
        <begin position="120"/>
        <end position="285"/>
    </location>
</feature>
<keyword evidence="4" id="KW-1185">Reference proteome</keyword>
<dbReference type="SUPFAM" id="SSF53098">
    <property type="entry name" value="Ribonuclease H-like"/>
    <property type="match status" value="1"/>
</dbReference>
<dbReference type="Proteomes" id="UP001139006">
    <property type="component" value="Unassembled WGS sequence"/>
</dbReference>
<dbReference type="PANTHER" id="PTHR46889">
    <property type="entry name" value="TRANSPOSASE INSF FOR INSERTION SEQUENCE IS3B-RELATED"/>
    <property type="match status" value="1"/>
</dbReference>
<dbReference type="PROSITE" id="PS50994">
    <property type="entry name" value="INTEGRASE"/>
    <property type="match status" value="1"/>
</dbReference>
<dbReference type="NCBIfam" id="NF033516">
    <property type="entry name" value="transpos_IS3"/>
    <property type="match status" value="1"/>
</dbReference>
<dbReference type="InterPro" id="IPR050900">
    <property type="entry name" value="Transposase_IS3/IS150/IS904"/>
</dbReference>
<protein>
    <submittedName>
        <fullName evidence="3">IS3 family transposase</fullName>
    </submittedName>
</protein>
<gene>
    <name evidence="3" type="ORF">LB941_12250</name>
</gene>
<dbReference type="RefSeq" id="WP_253362265.1">
    <property type="nucleotide sequence ID" value="NZ_JAIULA010000044.1"/>
</dbReference>